<dbReference type="Proteomes" id="UP000267798">
    <property type="component" value="Unassembled WGS sequence"/>
</dbReference>
<keyword evidence="4" id="KW-1185">Reference proteome</keyword>
<sequence length="103" mass="12125">MYLNRGDVYLVMYPFDDEAKEKLRPGIILDTRDQRSIVIKVTSHEERWGGKDLVIRYWKEAGLDQPSVARCAHFVPLHHDKIQRFLGTLHPDDLLNVLEQFYS</sequence>
<accession>A0A3A6PI87</accession>
<dbReference type="AlphaFoldDB" id="A0A3A6PI87"/>
<evidence type="ECO:0000256" key="1">
    <source>
        <dbReference type="ARBA" id="ARBA00007521"/>
    </source>
</evidence>
<dbReference type="Pfam" id="PF02452">
    <property type="entry name" value="PemK_toxin"/>
    <property type="match status" value="1"/>
</dbReference>
<comment type="similarity">
    <text evidence="1">Belongs to the PemK/MazF family.</text>
</comment>
<comment type="caution">
    <text evidence="3">The sequence shown here is derived from an EMBL/GenBank/DDBJ whole genome shotgun (WGS) entry which is preliminary data.</text>
</comment>
<dbReference type="GO" id="GO:0003677">
    <property type="term" value="F:DNA binding"/>
    <property type="evidence" value="ECO:0007669"/>
    <property type="project" value="InterPro"/>
</dbReference>
<dbReference type="EMBL" id="QXQB01000001">
    <property type="protein sequence ID" value="RJX40937.1"/>
    <property type="molecule type" value="Genomic_DNA"/>
</dbReference>
<dbReference type="InterPro" id="IPR011067">
    <property type="entry name" value="Plasmid_toxin/cell-grow_inhib"/>
</dbReference>
<reference evidence="3 4" key="1">
    <citation type="submission" date="2018-09" db="EMBL/GenBank/DDBJ databases">
        <title>Paenibacillus aracenensis nov. sp. isolated from a cave in southern Spain.</title>
        <authorList>
            <person name="Jurado V."/>
            <person name="Gutierrez-Patricio S."/>
            <person name="Gonzalez-Pimentel J.L."/>
            <person name="Miller A.Z."/>
            <person name="Laiz L."/>
            <person name="Saiz-Jimenez C."/>
        </authorList>
    </citation>
    <scope>NUCLEOTIDE SEQUENCE [LARGE SCALE GENOMIC DNA]</scope>
    <source>
        <strain evidence="3 4">JCM 19203</strain>
    </source>
</reference>
<dbReference type="InterPro" id="IPR003477">
    <property type="entry name" value="PemK-like"/>
</dbReference>
<evidence type="ECO:0000313" key="4">
    <source>
        <dbReference type="Proteomes" id="UP000267798"/>
    </source>
</evidence>
<evidence type="ECO:0000313" key="3">
    <source>
        <dbReference type="EMBL" id="RJX40937.1"/>
    </source>
</evidence>
<name>A0A3A6PI87_9BACL</name>
<protein>
    <recommendedName>
        <fullName evidence="5">Type II toxin-antitoxin system PemK/MazF family toxin</fullName>
    </recommendedName>
</protein>
<dbReference type="RefSeq" id="WP_120106960.1">
    <property type="nucleotide sequence ID" value="NZ_QXQB01000001.1"/>
</dbReference>
<dbReference type="Gene3D" id="2.30.30.110">
    <property type="match status" value="1"/>
</dbReference>
<organism evidence="3 4">
    <name type="scientific">Paenibacillus pinisoli</name>
    <dbReference type="NCBI Taxonomy" id="1276110"/>
    <lineage>
        <taxon>Bacteria</taxon>
        <taxon>Bacillati</taxon>
        <taxon>Bacillota</taxon>
        <taxon>Bacilli</taxon>
        <taxon>Bacillales</taxon>
        <taxon>Paenibacillaceae</taxon>
        <taxon>Paenibacillus</taxon>
    </lineage>
</organism>
<evidence type="ECO:0000256" key="2">
    <source>
        <dbReference type="ARBA" id="ARBA00022649"/>
    </source>
</evidence>
<proteinExistence type="inferred from homology"/>
<dbReference type="OrthoDB" id="1797254at2"/>
<gene>
    <name evidence="3" type="ORF">D3P09_02660</name>
</gene>
<dbReference type="SUPFAM" id="SSF50118">
    <property type="entry name" value="Cell growth inhibitor/plasmid maintenance toxic component"/>
    <property type="match status" value="1"/>
</dbReference>
<keyword evidence="2" id="KW-1277">Toxin-antitoxin system</keyword>
<evidence type="ECO:0008006" key="5">
    <source>
        <dbReference type="Google" id="ProtNLM"/>
    </source>
</evidence>